<feature type="compositionally biased region" description="Polar residues" evidence="1">
    <location>
        <begin position="1"/>
        <end position="17"/>
    </location>
</feature>
<keyword evidence="3" id="KW-1185">Reference proteome</keyword>
<accession>A0ABQ8N402</accession>
<dbReference type="EMBL" id="JABSND010000526">
    <property type="protein sequence ID" value="KAI6290057.1"/>
    <property type="molecule type" value="Genomic_DNA"/>
</dbReference>
<feature type="region of interest" description="Disordered" evidence="1">
    <location>
        <begin position="1"/>
        <end position="54"/>
    </location>
</feature>
<sequence>METTSTAISNANRSPTVKTEPPSPQARSRSPFMFADGENIPQDPAFAQKQPQYN</sequence>
<gene>
    <name evidence="2" type="ORF">MCOR33_011550</name>
</gene>
<comment type="caution">
    <text evidence="2">The sequence shown here is derived from an EMBL/GenBank/DDBJ whole genome shotgun (WGS) entry which is preliminary data.</text>
</comment>
<reference evidence="2" key="1">
    <citation type="submission" date="2021-01" db="EMBL/GenBank/DDBJ databases">
        <title>Deciphering the adaptive evolutionary patterns associated with biogeogrpahic diversity in the finger millet blast pathogen Magnaporthe oryzae in Eastern Africa.</title>
        <authorList>
            <person name="Onyema G."/>
            <person name="Shittu T.A."/>
            <person name="Dodsworth S."/>
            <person name="Devilliers S."/>
            <person name="Muthumeenakshi S."/>
            <person name="Sreenivasaprasad S."/>
        </authorList>
    </citation>
    <scope>NUCLEOTIDE SEQUENCE</scope>
    <source>
        <strain evidence="2">D15/s37</strain>
    </source>
</reference>
<organism evidence="2 3">
    <name type="scientific">Pyricularia grisea</name>
    <name type="common">Crabgrass-specific blast fungus</name>
    <name type="synonym">Magnaporthe grisea</name>
    <dbReference type="NCBI Taxonomy" id="148305"/>
    <lineage>
        <taxon>Eukaryota</taxon>
        <taxon>Fungi</taxon>
        <taxon>Dikarya</taxon>
        <taxon>Ascomycota</taxon>
        <taxon>Pezizomycotina</taxon>
        <taxon>Sordariomycetes</taxon>
        <taxon>Sordariomycetidae</taxon>
        <taxon>Magnaporthales</taxon>
        <taxon>Pyriculariaceae</taxon>
        <taxon>Pyricularia</taxon>
    </lineage>
</organism>
<evidence type="ECO:0000313" key="2">
    <source>
        <dbReference type="EMBL" id="KAI6290057.1"/>
    </source>
</evidence>
<evidence type="ECO:0000313" key="3">
    <source>
        <dbReference type="Proteomes" id="UP001059893"/>
    </source>
</evidence>
<protein>
    <submittedName>
        <fullName evidence="2">Uncharacterized protein</fullName>
    </submittedName>
</protein>
<evidence type="ECO:0000256" key="1">
    <source>
        <dbReference type="SAM" id="MobiDB-lite"/>
    </source>
</evidence>
<proteinExistence type="predicted"/>
<dbReference type="Proteomes" id="UP001059893">
    <property type="component" value="Unassembled WGS sequence"/>
</dbReference>
<name>A0ABQ8N402_PYRGI</name>